<proteinExistence type="predicted"/>
<reference evidence="3 4" key="1">
    <citation type="submission" date="2019-03" db="EMBL/GenBank/DDBJ databases">
        <title>Genomics of glacier-inhabiting Cryobacterium strains.</title>
        <authorList>
            <person name="Liu Q."/>
            <person name="Xin Y.-H."/>
        </authorList>
    </citation>
    <scope>NUCLEOTIDE SEQUENCE [LARGE SCALE GENOMIC DNA]</scope>
    <source>
        <strain evidence="3 4">Hh14</strain>
    </source>
</reference>
<accession>A0A4R9A2K0</accession>
<evidence type="ECO:0000256" key="1">
    <source>
        <dbReference type="ARBA" id="ARBA00022676"/>
    </source>
</evidence>
<dbReference type="Proteomes" id="UP000297447">
    <property type="component" value="Unassembled WGS sequence"/>
</dbReference>
<dbReference type="PANTHER" id="PTHR11927">
    <property type="entry name" value="GALACTOSIDE 2-L-FUCOSYLTRANSFERASE"/>
    <property type="match status" value="1"/>
</dbReference>
<sequence>MNPPLDMSDGICAYLQGGMGNQLFIVAAAWEQADRLGCPLYIDGSRFLAADPIEFAKETPRHFDLGTLALPGTVVAENSPWFKNSPRRPRVIRRPARASHRLAVYRQPSFGFDPAVNDVTVGTTLLGYFQSPKYFPTVADRVNQMIWDAPVTDVDQMELDRIREHPRLTVHMRRGDYLDAATRAHHGVASAEYFTRALQLCDRLVPGTEALVFSDSPDVAAEELGSRPGVTFFDGLETMGTLTTLKAMALGHGFIMSNSSFSWWAAWMMSRLSDGPVIGPRPWEASGESANDLLLAHWMTLDARA</sequence>
<dbReference type="OrthoDB" id="9794601at2"/>
<dbReference type="GO" id="GO:0016020">
    <property type="term" value="C:membrane"/>
    <property type="evidence" value="ECO:0007669"/>
    <property type="project" value="InterPro"/>
</dbReference>
<organism evidence="3 4">
    <name type="scientific">Cryobacterium frigoriphilum</name>
    <dbReference type="NCBI Taxonomy" id="1259150"/>
    <lineage>
        <taxon>Bacteria</taxon>
        <taxon>Bacillati</taxon>
        <taxon>Actinomycetota</taxon>
        <taxon>Actinomycetes</taxon>
        <taxon>Micrococcales</taxon>
        <taxon>Microbacteriaceae</taxon>
        <taxon>Cryobacterium</taxon>
    </lineage>
</organism>
<keyword evidence="2 3" id="KW-0808">Transferase</keyword>
<dbReference type="InterPro" id="IPR002516">
    <property type="entry name" value="Glyco_trans_11"/>
</dbReference>
<keyword evidence="1 3" id="KW-0328">Glycosyltransferase</keyword>
<dbReference type="PANTHER" id="PTHR11927:SF9">
    <property type="entry name" value="L-FUCOSYLTRANSFERASE"/>
    <property type="match status" value="1"/>
</dbReference>
<evidence type="ECO:0000313" key="4">
    <source>
        <dbReference type="Proteomes" id="UP000297447"/>
    </source>
</evidence>
<keyword evidence="4" id="KW-1185">Reference proteome</keyword>
<dbReference type="GO" id="GO:0005975">
    <property type="term" value="P:carbohydrate metabolic process"/>
    <property type="evidence" value="ECO:0007669"/>
    <property type="project" value="InterPro"/>
</dbReference>
<evidence type="ECO:0000313" key="3">
    <source>
        <dbReference type="EMBL" id="TFD50808.1"/>
    </source>
</evidence>
<name>A0A4R9A2K0_9MICO</name>
<dbReference type="GO" id="GO:0008107">
    <property type="term" value="F:galactoside 2-alpha-L-fucosyltransferase activity"/>
    <property type="evidence" value="ECO:0007669"/>
    <property type="project" value="InterPro"/>
</dbReference>
<dbReference type="CDD" id="cd11301">
    <property type="entry name" value="Fut1_Fut2_like"/>
    <property type="match status" value="1"/>
</dbReference>
<evidence type="ECO:0000256" key="2">
    <source>
        <dbReference type="ARBA" id="ARBA00022679"/>
    </source>
</evidence>
<dbReference type="EMBL" id="SOHE01000040">
    <property type="protein sequence ID" value="TFD50808.1"/>
    <property type="molecule type" value="Genomic_DNA"/>
</dbReference>
<dbReference type="AlphaFoldDB" id="A0A4R9A2K0"/>
<comment type="caution">
    <text evidence="3">The sequence shown here is derived from an EMBL/GenBank/DDBJ whole genome shotgun (WGS) entry which is preliminary data.</text>
</comment>
<dbReference type="RefSeq" id="WP_134519123.1">
    <property type="nucleotide sequence ID" value="NZ_SOHE01000040.1"/>
</dbReference>
<protein>
    <submittedName>
        <fullName evidence="3">Alpha-1,2-fucosyltransferase</fullName>
    </submittedName>
</protein>
<gene>
    <name evidence="3" type="ORF">E3T55_08400</name>
</gene>
<dbReference type="Pfam" id="PF01531">
    <property type="entry name" value="Glyco_transf_11"/>
    <property type="match status" value="1"/>
</dbReference>